<dbReference type="KEGG" id="pic:PICST_88383"/>
<dbReference type="PANTHER" id="PTHR47396:SF1">
    <property type="entry name" value="ATP-DEPENDENT HELICASE IRC3-RELATED"/>
    <property type="match status" value="1"/>
</dbReference>
<dbReference type="GO" id="GO:0032042">
    <property type="term" value="P:mitochondrial DNA metabolic process"/>
    <property type="evidence" value="ECO:0007669"/>
    <property type="project" value="TreeGrafter"/>
</dbReference>
<evidence type="ECO:0000256" key="1">
    <source>
        <dbReference type="ARBA" id="ARBA00022806"/>
    </source>
</evidence>
<dbReference type="SMART" id="SM00487">
    <property type="entry name" value="DEXDc"/>
    <property type="match status" value="1"/>
</dbReference>
<dbReference type="eggNOG" id="ENOG502QT4U">
    <property type="taxonomic scope" value="Eukaryota"/>
</dbReference>
<accession>A3LR22</accession>
<dbReference type="InterPro" id="IPR006935">
    <property type="entry name" value="Helicase/UvrB_N"/>
</dbReference>
<dbReference type="Pfam" id="PF00271">
    <property type="entry name" value="Helicase_C"/>
    <property type="match status" value="1"/>
</dbReference>
<gene>
    <name evidence="4" type="primary">ADD1.2</name>
    <name evidence="4" type="ORF">PICST_88383</name>
</gene>
<dbReference type="GO" id="GO:0070125">
    <property type="term" value="P:mitochondrial translational elongation"/>
    <property type="evidence" value="ECO:0007669"/>
    <property type="project" value="TreeGrafter"/>
</dbReference>
<keyword evidence="1 4" id="KW-0547">Nucleotide-binding</keyword>
<dbReference type="Gene3D" id="3.40.50.300">
    <property type="entry name" value="P-loop containing nucleotide triphosphate hydrolases"/>
    <property type="match status" value="2"/>
</dbReference>
<dbReference type="InParanoid" id="A3LR22"/>
<dbReference type="FunCoup" id="A3LR22">
    <property type="interactions" value="18"/>
</dbReference>
<dbReference type="InterPro" id="IPR001650">
    <property type="entry name" value="Helicase_C-like"/>
</dbReference>
<evidence type="ECO:0000313" key="5">
    <source>
        <dbReference type="Proteomes" id="UP000002258"/>
    </source>
</evidence>
<dbReference type="GO" id="GO:0005759">
    <property type="term" value="C:mitochondrial matrix"/>
    <property type="evidence" value="ECO:0007669"/>
    <property type="project" value="TreeGrafter"/>
</dbReference>
<feature type="domain" description="Helicase ATP-binding" evidence="2">
    <location>
        <begin position="40"/>
        <end position="204"/>
    </location>
</feature>
<dbReference type="InterPro" id="IPR027417">
    <property type="entry name" value="P-loop_NTPase"/>
</dbReference>
<dbReference type="Pfam" id="PF04851">
    <property type="entry name" value="ResIII"/>
    <property type="match status" value="1"/>
</dbReference>
<dbReference type="GO" id="GO:0036121">
    <property type="term" value="F:double-stranded DNA helicase activity"/>
    <property type="evidence" value="ECO:0007669"/>
    <property type="project" value="TreeGrafter"/>
</dbReference>
<dbReference type="GO" id="GO:0005524">
    <property type="term" value="F:ATP binding"/>
    <property type="evidence" value="ECO:0007669"/>
    <property type="project" value="InterPro"/>
</dbReference>
<keyword evidence="1 4" id="KW-0067">ATP-binding</keyword>
<proteinExistence type="predicted"/>
<dbReference type="OMA" id="HYNSFRK"/>
<dbReference type="EC" id="3.1.21.3" evidence="4"/>
<dbReference type="GeneID" id="4838220"/>
<organism evidence="4 5">
    <name type="scientific">Scheffersomyces stipitis (strain ATCC 58785 / CBS 6054 / NBRC 10063 / NRRL Y-11545)</name>
    <name type="common">Yeast</name>
    <name type="synonym">Pichia stipitis</name>
    <dbReference type="NCBI Taxonomy" id="322104"/>
    <lineage>
        <taxon>Eukaryota</taxon>
        <taxon>Fungi</taxon>
        <taxon>Dikarya</taxon>
        <taxon>Ascomycota</taxon>
        <taxon>Saccharomycotina</taxon>
        <taxon>Pichiomycetes</taxon>
        <taxon>Debaryomycetaceae</taxon>
        <taxon>Scheffersomyces</taxon>
    </lineage>
</organism>
<name>A3LR22_PICST</name>
<dbReference type="PROSITE" id="PS51192">
    <property type="entry name" value="HELICASE_ATP_BIND_1"/>
    <property type="match status" value="1"/>
</dbReference>
<evidence type="ECO:0000313" key="4">
    <source>
        <dbReference type="EMBL" id="ABN65311.2"/>
    </source>
</evidence>
<dbReference type="SUPFAM" id="SSF52540">
    <property type="entry name" value="P-loop containing nucleoside triphosphate hydrolases"/>
    <property type="match status" value="1"/>
</dbReference>
<dbReference type="PANTHER" id="PTHR47396">
    <property type="entry name" value="TYPE I RESTRICTION ENZYME ECOKI R PROTEIN"/>
    <property type="match status" value="1"/>
</dbReference>
<dbReference type="InterPro" id="IPR014001">
    <property type="entry name" value="Helicase_ATP-bd"/>
</dbReference>
<dbReference type="HOGENOM" id="CLU_014765_0_1_1"/>
<reference evidence="4 5" key="1">
    <citation type="journal article" date="2007" name="Nat. Biotechnol.">
        <title>Genome sequence of the lignocellulose-bioconverting and xylose-fermenting yeast Pichia stipitis.</title>
        <authorList>
            <person name="Jeffries T.W."/>
            <person name="Grigoriev I.V."/>
            <person name="Grimwood J."/>
            <person name="Laplaza J.M."/>
            <person name="Aerts A."/>
            <person name="Salamov A."/>
            <person name="Schmutz J."/>
            <person name="Lindquist E."/>
            <person name="Dehal P."/>
            <person name="Shapiro H."/>
            <person name="Jin Y.S."/>
            <person name="Passoth V."/>
            <person name="Richardson P.M."/>
        </authorList>
    </citation>
    <scope>NUCLEOTIDE SEQUENCE [LARGE SCALE GENOMIC DNA]</scope>
    <source>
        <strain evidence="5">ATCC 58785 / CBS 6054 / NBRC 10063 / NRRL Y-11545</strain>
    </source>
</reference>
<dbReference type="PROSITE" id="PS51194">
    <property type="entry name" value="HELICASE_CTER"/>
    <property type="match status" value="1"/>
</dbReference>
<evidence type="ECO:0000259" key="3">
    <source>
        <dbReference type="PROSITE" id="PS51194"/>
    </source>
</evidence>
<dbReference type="AlphaFoldDB" id="A3LR22"/>
<keyword evidence="1 4" id="KW-0347">Helicase</keyword>
<dbReference type="GO" id="GO:0000403">
    <property type="term" value="F:Y-form DNA binding"/>
    <property type="evidence" value="ECO:0007669"/>
    <property type="project" value="TreeGrafter"/>
</dbReference>
<dbReference type="InterPro" id="IPR050742">
    <property type="entry name" value="Helicase_Restrict-Modif_Enz"/>
</dbReference>
<dbReference type="EMBL" id="CP000497">
    <property type="protein sequence ID" value="ABN65311.2"/>
    <property type="molecule type" value="Genomic_DNA"/>
</dbReference>
<dbReference type="GO" id="GO:0061749">
    <property type="term" value="F:forked DNA-dependent helicase activity"/>
    <property type="evidence" value="ECO:0007669"/>
    <property type="project" value="TreeGrafter"/>
</dbReference>
<dbReference type="GO" id="GO:0009035">
    <property type="term" value="F:type I site-specific deoxyribonuclease activity"/>
    <property type="evidence" value="ECO:0007669"/>
    <property type="project" value="UniProtKB-EC"/>
</dbReference>
<sequence>MLRNVFKRSNSSFTSSYLTPQMSNFKLRDYQEVAVKSVLEAVDQGIRRQAVVLATGGGKTMVFSYLIPFIKSTSPTRHKTLVLAHREELVNHAAQTIRNLNPHLKVGIDKAKQRMSDDDDVVVASVSTLVYNKLARLQRYDKNEFKAIILDECHHAVATTWNKIIDYFDATTPESPVYVLGFTATMERYDGKPLGVVFDKIVFERNLVEMIKNKDLADIKFSTIELDVDLKAIKESNNDFDTESLADALTSSHTILQVALAYKRLREKFNFKSTLVFCINIDHCRTLCAELQKQGINAQYVTGLTNKTERAEILADFKSGEIAVLCNVSVFTEGTDIPNIDSLFLGRPTKSRPLLVQMIGRGLRLHEKKTHCHVIDIASTMSTGI</sequence>
<dbReference type="CDD" id="cd18799">
    <property type="entry name" value="SF2_C_EcoAI-like"/>
    <property type="match status" value="1"/>
</dbReference>
<keyword evidence="4" id="KW-0378">Hydrolase</keyword>
<keyword evidence="5" id="KW-1185">Reference proteome</keyword>
<dbReference type="OrthoDB" id="16911at2759"/>
<protein>
    <submittedName>
        <fullName evidence="4">ATP-dependent DNA helicase</fullName>
        <ecNumber evidence="4">3.1.21.3</ecNumber>
    </submittedName>
</protein>
<dbReference type="STRING" id="322104.A3LR22"/>
<feature type="domain" description="Helicase C-terminal" evidence="3">
    <location>
        <begin position="257"/>
        <end position="385"/>
    </location>
</feature>
<evidence type="ECO:0000259" key="2">
    <source>
        <dbReference type="PROSITE" id="PS51192"/>
    </source>
</evidence>
<feature type="non-terminal residue" evidence="4">
    <location>
        <position position="385"/>
    </location>
</feature>
<dbReference type="SMART" id="SM00490">
    <property type="entry name" value="HELICc"/>
    <property type="match status" value="1"/>
</dbReference>
<dbReference type="CDD" id="cd18032">
    <property type="entry name" value="DEXHc_RE_I_III_res"/>
    <property type="match status" value="1"/>
</dbReference>
<dbReference type="Proteomes" id="UP000002258">
    <property type="component" value="Chromosome 3"/>
</dbReference>
<dbReference type="RefSeq" id="XP_001383340.2">
    <property type="nucleotide sequence ID" value="XM_001383303.1"/>
</dbReference>